<dbReference type="PRINTS" id="PR00081">
    <property type="entry name" value="GDHRDH"/>
</dbReference>
<dbReference type="Gene3D" id="3.40.50.720">
    <property type="entry name" value="NAD(P)-binding Rossmann-like Domain"/>
    <property type="match status" value="1"/>
</dbReference>
<dbReference type="InterPro" id="IPR002347">
    <property type="entry name" value="SDR_fam"/>
</dbReference>
<dbReference type="RefSeq" id="WP_328856623.1">
    <property type="nucleotide sequence ID" value="NZ_CP108021.1"/>
</dbReference>
<keyword evidence="5" id="KW-1185">Reference proteome</keyword>
<dbReference type="PANTHER" id="PTHR44196:SF1">
    <property type="entry name" value="DEHYDROGENASE_REDUCTASE SDR FAMILY MEMBER 7B"/>
    <property type="match status" value="1"/>
</dbReference>
<gene>
    <name evidence="4" type="ORF">OG579_15165</name>
</gene>
<accession>A0AAU4JZ69</accession>
<name>A0AAU4JZ69_9NOCA</name>
<dbReference type="InterPro" id="IPR020904">
    <property type="entry name" value="Sc_DH/Rdtase_CS"/>
</dbReference>
<evidence type="ECO:0000256" key="3">
    <source>
        <dbReference type="RuleBase" id="RU000363"/>
    </source>
</evidence>
<dbReference type="Proteomes" id="UP001432128">
    <property type="component" value="Chromosome"/>
</dbReference>
<dbReference type="PROSITE" id="PS00061">
    <property type="entry name" value="ADH_SHORT"/>
    <property type="match status" value="1"/>
</dbReference>
<reference evidence="4 5" key="1">
    <citation type="submission" date="2022-10" db="EMBL/GenBank/DDBJ databases">
        <title>The complete genomes of actinobacterial strains from the NBC collection.</title>
        <authorList>
            <person name="Joergensen T.S."/>
            <person name="Alvarez Arevalo M."/>
            <person name="Sterndorff E.B."/>
            <person name="Faurdal D."/>
            <person name="Vuksanovic O."/>
            <person name="Mourched A.-S."/>
            <person name="Charusanti P."/>
            <person name="Shaw S."/>
            <person name="Blin K."/>
            <person name="Weber T."/>
        </authorList>
    </citation>
    <scope>NUCLEOTIDE SEQUENCE [LARGE SCALE GENOMIC DNA]</scope>
    <source>
        <strain evidence="4 5">NBC_00319</strain>
    </source>
</reference>
<dbReference type="SUPFAM" id="SSF51735">
    <property type="entry name" value="NAD(P)-binding Rossmann-fold domains"/>
    <property type="match status" value="1"/>
</dbReference>
<sequence>MRHRRGPDQGNPVGTLDDLVAEIRTDGGAATAHVTDVTDPDQVQQLIDSAIDEHGRIDHLINNAGLMLFSDWEDRAVDDWNLMITNTIRGYLHAISAVLPHMLDRNAGHILNMSSVAGIRVGASSGVYSATKFFIRAVTDSLRQEVGTAHNIQISTISPGVIDTGWADKVGNEQGRRTARHLDEQAISADTVAGAVLYALAQPADVTVNDVVIHPTAQTW</sequence>
<dbReference type="PANTHER" id="PTHR44196">
    <property type="entry name" value="DEHYDROGENASE/REDUCTASE SDR FAMILY MEMBER 7B"/>
    <property type="match status" value="1"/>
</dbReference>
<comment type="similarity">
    <text evidence="1 3">Belongs to the short-chain dehydrogenases/reductases (SDR) family.</text>
</comment>
<evidence type="ECO:0000313" key="4">
    <source>
        <dbReference type="EMBL" id="WUM19057.1"/>
    </source>
</evidence>
<proteinExistence type="inferred from homology"/>
<dbReference type="Pfam" id="PF00106">
    <property type="entry name" value="adh_short"/>
    <property type="match status" value="1"/>
</dbReference>
<dbReference type="InterPro" id="IPR036291">
    <property type="entry name" value="NAD(P)-bd_dom_sf"/>
</dbReference>
<evidence type="ECO:0000256" key="2">
    <source>
        <dbReference type="ARBA" id="ARBA00023002"/>
    </source>
</evidence>
<dbReference type="KEGG" id="whr:OG579_15165"/>
<evidence type="ECO:0000313" key="5">
    <source>
        <dbReference type="Proteomes" id="UP001432128"/>
    </source>
</evidence>
<evidence type="ECO:0000256" key="1">
    <source>
        <dbReference type="ARBA" id="ARBA00006484"/>
    </source>
</evidence>
<protein>
    <submittedName>
        <fullName evidence="4">SDR family oxidoreductase</fullName>
    </submittedName>
</protein>
<dbReference type="GO" id="GO:0016491">
    <property type="term" value="F:oxidoreductase activity"/>
    <property type="evidence" value="ECO:0007669"/>
    <property type="project" value="UniProtKB-KW"/>
</dbReference>
<dbReference type="GO" id="GO:0016020">
    <property type="term" value="C:membrane"/>
    <property type="evidence" value="ECO:0007669"/>
    <property type="project" value="TreeGrafter"/>
</dbReference>
<organism evidence="4 5">
    <name type="scientific">Williamsia herbipolensis</name>
    <dbReference type="NCBI Taxonomy" id="1603258"/>
    <lineage>
        <taxon>Bacteria</taxon>
        <taxon>Bacillati</taxon>
        <taxon>Actinomycetota</taxon>
        <taxon>Actinomycetes</taxon>
        <taxon>Mycobacteriales</taxon>
        <taxon>Nocardiaceae</taxon>
        <taxon>Williamsia</taxon>
    </lineage>
</organism>
<dbReference type="AlphaFoldDB" id="A0AAU4JZ69"/>
<dbReference type="PRINTS" id="PR00080">
    <property type="entry name" value="SDRFAMILY"/>
</dbReference>
<keyword evidence="2" id="KW-0560">Oxidoreductase</keyword>
<dbReference type="EMBL" id="CP108021">
    <property type="protein sequence ID" value="WUM19057.1"/>
    <property type="molecule type" value="Genomic_DNA"/>
</dbReference>